<dbReference type="Proteomes" id="UP001589535">
    <property type="component" value="Unassembled WGS sequence"/>
</dbReference>
<sequence length="76" mass="8459">MSLSRIDTRHSEPDVGDLGARLADLRDAMFRASRARHDPAAQKIFLEALFAHTDTPTSSFTAIVEARDLPSWHVGR</sequence>
<accession>A0ABV5U4D5</accession>
<protein>
    <recommendedName>
        <fullName evidence="3">MarR family transcriptional regulator</fullName>
    </recommendedName>
</protein>
<organism evidence="1 2">
    <name type="scientific">Amycolatopsis plumensis</name>
    <dbReference type="NCBI Taxonomy" id="236508"/>
    <lineage>
        <taxon>Bacteria</taxon>
        <taxon>Bacillati</taxon>
        <taxon>Actinomycetota</taxon>
        <taxon>Actinomycetes</taxon>
        <taxon>Pseudonocardiales</taxon>
        <taxon>Pseudonocardiaceae</taxon>
        <taxon>Amycolatopsis</taxon>
    </lineage>
</organism>
<keyword evidence="2" id="KW-1185">Reference proteome</keyword>
<reference evidence="1 2" key="1">
    <citation type="submission" date="2024-09" db="EMBL/GenBank/DDBJ databases">
        <authorList>
            <person name="Sun Q."/>
            <person name="Mori K."/>
        </authorList>
    </citation>
    <scope>NUCLEOTIDE SEQUENCE [LARGE SCALE GENOMIC DNA]</scope>
    <source>
        <strain evidence="1 2">JCM 13852</strain>
    </source>
</reference>
<dbReference type="EMBL" id="JBHMBK010000012">
    <property type="protein sequence ID" value="MFB9686079.1"/>
    <property type="molecule type" value="Genomic_DNA"/>
</dbReference>
<proteinExistence type="predicted"/>
<evidence type="ECO:0008006" key="3">
    <source>
        <dbReference type="Google" id="ProtNLM"/>
    </source>
</evidence>
<comment type="caution">
    <text evidence="1">The sequence shown here is derived from an EMBL/GenBank/DDBJ whole genome shotgun (WGS) entry which is preliminary data.</text>
</comment>
<evidence type="ECO:0000313" key="2">
    <source>
        <dbReference type="Proteomes" id="UP001589535"/>
    </source>
</evidence>
<evidence type="ECO:0000313" key="1">
    <source>
        <dbReference type="EMBL" id="MFB9686079.1"/>
    </source>
</evidence>
<gene>
    <name evidence="1" type="ORF">ACFFTO_17930</name>
</gene>
<dbReference type="RefSeq" id="WP_378194682.1">
    <property type="nucleotide sequence ID" value="NZ_JBHMBK010000012.1"/>
</dbReference>
<name>A0ABV5U4D5_9PSEU</name>